<dbReference type="AlphaFoldDB" id="A0A2P0QJT9"/>
<name>A0A2P0QJT9_AGRTU</name>
<sequence length="97" mass="10932">MRAAVLDIFVLSTFIVSQSDERGRVHRARIYTALEDAYRGGVRCHLFFGTSLDKARHALALEELHERLWAVRLSRGFLLVHRDSVGSHAKSLAADDV</sequence>
<protein>
    <submittedName>
        <fullName evidence="1">Uncharacterized protein</fullName>
    </submittedName>
</protein>
<geneLocation type="plasmid" evidence="1">
    <name>pTiChry5</name>
</geneLocation>
<accession>A0A2P0QJT9</accession>
<reference evidence="1" key="1">
    <citation type="journal article" date="2018" name="Plasmid">
        <title>Complete sequence of the tumor-inducing plasmid pTiChry5 from the hypervirulent Agrobacterium tumefaciens strain Chry5.</title>
        <authorList>
            <person name="Shao S."/>
            <person name="Zhang X."/>
            <person name="van Heusden G.P.H."/>
            <person name="Hooykaas P.J."/>
        </authorList>
    </citation>
    <scope>NUCLEOTIDE SEQUENCE</scope>
    <source>
        <strain evidence="1">Chry5</strain>
        <plasmid evidence="1">pTiChry5</plasmid>
    </source>
</reference>
<evidence type="ECO:0000313" key="1">
    <source>
        <dbReference type="EMBL" id="ARU12544.1"/>
    </source>
</evidence>
<proteinExistence type="predicted"/>
<gene>
    <name evidence="1" type="ORF">AgrTiChry5_131</name>
</gene>
<dbReference type="EMBL" id="KX388536">
    <property type="protein sequence ID" value="ARU12544.1"/>
    <property type="molecule type" value="Genomic_DNA"/>
</dbReference>
<organism evidence="1">
    <name type="scientific">Agrobacterium tumefaciens</name>
    <dbReference type="NCBI Taxonomy" id="358"/>
    <lineage>
        <taxon>Bacteria</taxon>
        <taxon>Pseudomonadati</taxon>
        <taxon>Pseudomonadota</taxon>
        <taxon>Alphaproteobacteria</taxon>
        <taxon>Hyphomicrobiales</taxon>
        <taxon>Rhizobiaceae</taxon>
        <taxon>Rhizobium/Agrobacterium group</taxon>
        <taxon>Agrobacterium</taxon>
        <taxon>Agrobacterium tumefaciens complex</taxon>
    </lineage>
</organism>
<keyword evidence="1" id="KW-0614">Plasmid</keyword>